<dbReference type="KEGG" id="psuu:Psuf_052970"/>
<reference evidence="3 4" key="1">
    <citation type="submission" date="2020-03" db="EMBL/GenBank/DDBJ databases">
        <title>Whole genome shotgun sequence of Phytohabitans suffuscus NBRC 105367.</title>
        <authorList>
            <person name="Komaki H."/>
            <person name="Tamura T."/>
        </authorList>
    </citation>
    <scope>NUCLEOTIDE SEQUENCE [LARGE SCALE GENOMIC DNA]</scope>
    <source>
        <strain evidence="3 4">NBRC 105367</strain>
    </source>
</reference>
<dbReference type="PROSITE" id="PS51175">
    <property type="entry name" value="CBM6"/>
    <property type="match status" value="1"/>
</dbReference>
<dbReference type="InterPro" id="IPR005084">
    <property type="entry name" value="CBM6"/>
</dbReference>
<accession>A0A6F8YPH6</accession>
<name>A0A6F8YPH6_9ACTN</name>
<dbReference type="Pfam" id="PF22704">
    <property type="entry name" value="CBM13-like"/>
    <property type="match status" value="1"/>
</dbReference>
<evidence type="ECO:0000313" key="3">
    <source>
        <dbReference type="EMBL" id="BCB87984.1"/>
    </source>
</evidence>
<dbReference type="AlphaFoldDB" id="A0A6F8YPH6"/>
<protein>
    <recommendedName>
        <fullName evidence="2">CBM6 domain-containing protein</fullName>
    </recommendedName>
</protein>
<evidence type="ECO:0000313" key="4">
    <source>
        <dbReference type="Proteomes" id="UP000503011"/>
    </source>
</evidence>
<gene>
    <name evidence="3" type="ORF">Psuf_052970</name>
</gene>
<dbReference type="Gene3D" id="2.60.120.260">
    <property type="entry name" value="Galactose-binding domain-like"/>
    <property type="match status" value="1"/>
</dbReference>
<dbReference type="Proteomes" id="UP000503011">
    <property type="component" value="Chromosome"/>
</dbReference>
<dbReference type="InterPro" id="IPR055240">
    <property type="entry name" value="CBM13-like"/>
</dbReference>
<feature type="compositionally biased region" description="Pro residues" evidence="1">
    <location>
        <begin position="97"/>
        <end position="135"/>
    </location>
</feature>
<sequence>MGEAGNEETAEFRTVDAPTQQLPALIPAMGHAPPNGAAPEPGLTRRWRWTLIALAAAALASVPVALFATSDGSTDPRGRTPPLRWPPAAAAVSEAPSPTPSPPEYEEPVAPPPPPAPPAAQPPPPVASTPSPTAPPVASYEAEAPGNRLRGRAAARELAGASGGSLVGWVGGDRDNTLTFNGVTVATAGRHEVTIYYVTGERRTATVEVNGRFAQIVDFPSSGGWDKVGSVKVTLTLRAGANAIEFGNRWGWAPDFDRLVLPG</sequence>
<organism evidence="3 4">
    <name type="scientific">Phytohabitans suffuscus</name>
    <dbReference type="NCBI Taxonomy" id="624315"/>
    <lineage>
        <taxon>Bacteria</taxon>
        <taxon>Bacillati</taxon>
        <taxon>Actinomycetota</taxon>
        <taxon>Actinomycetes</taxon>
        <taxon>Micromonosporales</taxon>
        <taxon>Micromonosporaceae</taxon>
    </lineage>
</organism>
<dbReference type="InterPro" id="IPR008979">
    <property type="entry name" value="Galactose-bd-like_sf"/>
</dbReference>
<reference evidence="3 4" key="2">
    <citation type="submission" date="2020-03" db="EMBL/GenBank/DDBJ databases">
        <authorList>
            <person name="Ichikawa N."/>
            <person name="Kimura A."/>
            <person name="Kitahashi Y."/>
            <person name="Uohara A."/>
        </authorList>
    </citation>
    <scope>NUCLEOTIDE SEQUENCE [LARGE SCALE GENOMIC DNA]</scope>
    <source>
        <strain evidence="3 4">NBRC 105367</strain>
    </source>
</reference>
<feature type="region of interest" description="Disordered" evidence="1">
    <location>
        <begin position="70"/>
        <end position="144"/>
    </location>
</feature>
<evidence type="ECO:0000256" key="1">
    <source>
        <dbReference type="SAM" id="MobiDB-lite"/>
    </source>
</evidence>
<keyword evidence="4" id="KW-1185">Reference proteome</keyword>
<dbReference type="EMBL" id="AP022871">
    <property type="protein sequence ID" value="BCB87984.1"/>
    <property type="molecule type" value="Genomic_DNA"/>
</dbReference>
<evidence type="ECO:0000259" key="2">
    <source>
        <dbReference type="PROSITE" id="PS51175"/>
    </source>
</evidence>
<dbReference type="RefSeq" id="WP_197945988.1">
    <property type="nucleotide sequence ID" value="NZ_AP022871.1"/>
</dbReference>
<dbReference type="GO" id="GO:0030246">
    <property type="term" value="F:carbohydrate binding"/>
    <property type="evidence" value="ECO:0007669"/>
    <property type="project" value="InterPro"/>
</dbReference>
<dbReference type="SUPFAM" id="SSF49785">
    <property type="entry name" value="Galactose-binding domain-like"/>
    <property type="match status" value="1"/>
</dbReference>
<proteinExistence type="predicted"/>
<feature type="compositionally biased region" description="Low complexity" evidence="1">
    <location>
        <begin position="86"/>
        <end position="96"/>
    </location>
</feature>
<feature type="domain" description="CBM6" evidence="2">
    <location>
        <begin position="138"/>
        <end position="262"/>
    </location>
</feature>
<dbReference type="CDD" id="cd04081">
    <property type="entry name" value="CBM35_galactosidase-like"/>
    <property type="match status" value="1"/>
</dbReference>